<evidence type="ECO:0000313" key="3">
    <source>
        <dbReference type="EMBL" id="KAG2234005.1"/>
    </source>
</evidence>
<dbReference type="Proteomes" id="UP000613177">
    <property type="component" value="Unassembled WGS sequence"/>
</dbReference>
<evidence type="ECO:0000256" key="1">
    <source>
        <dbReference type="SAM" id="MobiDB-lite"/>
    </source>
</evidence>
<dbReference type="SUPFAM" id="SSF54928">
    <property type="entry name" value="RNA-binding domain, RBD"/>
    <property type="match status" value="1"/>
</dbReference>
<dbReference type="InterPro" id="IPR035979">
    <property type="entry name" value="RBD_domain_sf"/>
</dbReference>
<reference evidence="3" key="1">
    <citation type="submission" date="2021-01" db="EMBL/GenBank/DDBJ databases">
        <title>Metabolic potential, ecology and presence of endohyphal bacteria is reflected in genomic diversity of Mucoromycotina.</title>
        <authorList>
            <person name="Muszewska A."/>
            <person name="Okrasinska A."/>
            <person name="Steczkiewicz K."/>
            <person name="Drgas O."/>
            <person name="Orlowska M."/>
            <person name="Perlinska-Lenart U."/>
            <person name="Aleksandrzak-Piekarczyk T."/>
            <person name="Szatraj K."/>
            <person name="Zielenkiewicz U."/>
            <person name="Pilsyk S."/>
            <person name="Malc E."/>
            <person name="Mieczkowski P."/>
            <person name="Kruszewska J.S."/>
            <person name="Biernat P."/>
            <person name="Pawlowska J."/>
        </authorList>
    </citation>
    <scope>NUCLEOTIDE SEQUENCE</scope>
    <source>
        <strain evidence="3">WA0000018081</strain>
    </source>
</reference>
<dbReference type="InterPro" id="IPR053800">
    <property type="entry name" value="Thc1_RRM"/>
</dbReference>
<feature type="compositionally biased region" description="Basic and acidic residues" evidence="1">
    <location>
        <begin position="242"/>
        <end position="262"/>
    </location>
</feature>
<protein>
    <recommendedName>
        <fullName evidence="2">Thc1 RRM domain-containing protein</fullName>
    </recommendedName>
</protein>
<dbReference type="PANTHER" id="PTHR21678:SF0">
    <property type="entry name" value="C3H1-TYPE DOMAIN-CONTAINING PROTEIN"/>
    <property type="match status" value="1"/>
</dbReference>
<comment type="caution">
    <text evidence="3">The sequence shown here is derived from an EMBL/GenBank/DDBJ whole genome shotgun (WGS) entry which is preliminary data.</text>
</comment>
<feature type="compositionally biased region" description="Basic and acidic residues" evidence="1">
    <location>
        <begin position="270"/>
        <end position="281"/>
    </location>
</feature>
<dbReference type="GO" id="GO:0003676">
    <property type="term" value="F:nucleic acid binding"/>
    <property type="evidence" value="ECO:0007669"/>
    <property type="project" value="InterPro"/>
</dbReference>
<keyword evidence="4" id="KW-1185">Reference proteome</keyword>
<dbReference type="OrthoDB" id="5418203at2759"/>
<name>A0A8H7VUV5_9FUNG</name>
<dbReference type="Pfam" id="PF22877">
    <property type="entry name" value="RRM_Thc1"/>
    <property type="match status" value="1"/>
</dbReference>
<proteinExistence type="predicted"/>
<gene>
    <name evidence="3" type="ORF">INT48_007095</name>
</gene>
<dbReference type="EMBL" id="JAEPRE010000063">
    <property type="protein sequence ID" value="KAG2234005.1"/>
    <property type="molecule type" value="Genomic_DNA"/>
</dbReference>
<sequence>MESTTKPKRPVFQPYIPVHRRNKPPVETPSVSTPSPRPSHKDEPELKRRGRGQFRAPSTDDLVIVNTTEPKTPNTDNPVIELIEQVEKLATEPDKQEEPDDWEEEWEDNIDAVVKKITPEPLKKVDTILPEDDELTTVLDCYDFPNAFKTHHLQDIFKEYESVRGGYTIKWMDDTRALIVFEHPATAKKAYIDNLNSPFIKIRPYKGHIDKKPSGPVPRRPVTTDMVARRLVHGALGVKSSKTAEQRQAEKELLKQAREQRHSQKANAVNREKDIAKAFEE</sequence>
<dbReference type="Gene3D" id="3.30.70.330">
    <property type="match status" value="1"/>
</dbReference>
<evidence type="ECO:0000259" key="2">
    <source>
        <dbReference type="Pfam" id="PF22877"/>
    </source>
</evidence>
<dbReference type="InterPro" id="IPR012677">
    <property type="entry name" value="Nucleotide-bd_a/b_plait_sf"/>
</dbReference>
<dbReference type="InterPro" id="IPR039884">
    <property type="entry name" value="R3HC1/R3HCL"/>
</dbReference>
<dbReference type="PANTHER" id="PTHR21678">
    <property type="entry name" value="GROWTH INHIBITION AND DIFFERENTIATION RELATED PROTEIN 88"/>
    <property type="match status" value="1"/>
</dbReference>
<evidence type="ECO:0000313" key="4">
    <source>
        <dbReference type="Proteomes" id="UP000613177"/>
    </source>
</evidence>
<dbReference type="AlphaFoldDB" id="A0A8H7VUV5"/>
<organism evidence="3 4">
    <name type="scientific">Thamnidium elegans</name>
    <dbReference type="NCBI Taxonomy" id="101142"/>
    <lineage>
        <taxon>Eukaryota</taxon>
        <taxon>Fungi</taxon>
        <taxon>Fungi incertae sedis</taxon>
        <taxon>Mucoromycota</taxon>
        <taxon>Mucoromycotina</taxon>
        <taxon>Mucoromycetes</taxon>
        <taxon>Mucorales</taxon>
        <taxon>Mucorineae</taxon>
        <taxon>Mucoraceae</taxon>
        <taxon>Thamnidium</taxon>
    </lineage>
</organism>
<accession>A0A8H7VUV5</accession>
<feature type="region of interest" description="Disordered" evidence="1">
    <location>
        <begin position="238"/>
        <end position="281"/>
    </location>
</feature>
<feature type="domain" description="Thc1 RRM" evidence="2">
    <location>
        <begin position="140"/>
        <end position="209"/>
    </location>
</feature>
<feature type="region of interest" description="Disordered" evidence="1">
    <location>
        <begin position="1"/>
        <end position="76"/>
    </location>
</feature>
<feature type="compositionally biased region" description="Polar residues" evidence="1">
    <location>
        <begin position="65"/>
        <end position="76"/>
    </location>
</feature>